<protein>
    <submittedName>
        <fullName evidence="1">DUF1150 domain-containing protein</fullName>
    </submittedName>
</protein>
<sequence>MEAVMQNSVHKNLLSELEFARLGAGQVAYMRKVKTDDLAHSFPALPPMTPGIELWALFAANGDPIVLSDERDNVLVGAQEHELRTVMLH</sequence>
<comment type="caution">
    <text evidence="1">The sequence shown here is derived from an EMBL/GenBank/DDBJ whole genome shotgun (WGS) entry which is preliminary data.</text>
</comment>
<dbReference type="EMBL" id="PGGO01000014">
    <property type="protein sequence ID" value="PSH66749.1"/>
    <property type="molecule type" value="Genomic_DNA"/>
</dbReference>
<gene>
    <name evidence="1" type="ORF">CU102_18245</name>
</gene>
<dbReference type="InterPro" id="IPR009531">
    <property type="entry name" value="DUF1150"/>
</dbReference>
<dbReference type="Proteomes" id="UP000241444">
    <property type="component" value="Unassembled WGS sequence"/>
</dbReference>
<accession>A0A2P7BJV9</accession>
<proteinExistence type="predicted"/>
<organism evidence="1 2">
    <name type="scientific">Phyllobacterium brassicacearum</name>
    <dbReference type="NCBI Taxonomy" id="314235"/>
    <lineage>
        <taxon>Bacteria</taxon>
        <taxon>Pseudomonadati</taxon>
        <taxon>Pseudomonadota</taxon>
        <taxon>Alphaproteobacteria</taxon>
        <taxon>Hyphomicrobiales</taxon>
        <taxon>Phyllobacteriaceae</taxon>
        <taxon>Phyllobacterium</taxon>
    </lineage>
</organism>
<name>A0A2P7BJV9_9HYPH</name>
<dbReference type="OrthoDB" id="7865555at2"/>
<evidence type="ECO:0000313" key="1">
    <source>
        <dbReference type="EMBL" id="PSH66749.1"/>
    </source>
</evidence>
<evidence type="ECO:0000313" key="2">
    <source>
        <dbReference type="Proteomes" id="UP000241444"/>
    </source>
</evidence>
<reference evidence="2" key="1">
    <citation type="submission" date="2017-11" db="EMBL/GenBank/DDBJ databases">
        <authorList>
            <person name="Kuznetsova I."/>
            <person name="Sazanova A."/>
            <person name="Chirak E."/>
            <person name="Safronova V."/>
            <person name="Willems A."/>
        </authorList>
    </citation>
    <scope>NUCLEOTIDE SEQUENCE [LARGE SCALE GENOMIC DNA]</scope>
    <source>
        <strain evidence="2">STM 196</strain>
    </source>
</reference>
<dbReference type="AlphaFoldDB" id="A0A2P7BJV9"/>
<keyword evidence="2" id="KW-1185">Reference proteome</keyword>
<dbReference type="Pfam" id="PF06620">
    <property type="entry name" value="DUF1150"/>
    <property type="match status" value="1"/>
</dbReference>